<proteinExistence type="predicted"/>
<dbReference type="AlphaFoldDB" id="A0A8T4IZ24"/>
<evidence type="ECO:0000256" key="1">
    <source>
        <dbReference type="SAM" id="MobiDB-lite"/>
    </source>
</evidence>
<feature type="compositionally biased region" description="Basic and acidic residues" evidence="1">
    <location>
        <begin position="81"/>
        <end position="94"/>
    </location>
</feature>
<name>A0A8T4IZ24_9ACTN</name>
<feature type="region of interest" description="Disordered" evidence="1">
    <location>
        <begin position="45"/>
        <end position="94"/>
    </location>
</feature>
<evidence type="ECO:0000313" key="3">
    <source>
        <dbReference type="Proteomes" id="UP000675554"/>
    </source>
</evidence>
<accession>A0A8T4IZ24</accession>
<organism evidence="2 3">
    <name type="scientific">Streptomyces daliensis</name>
    <dbReference type="NCBI Taxonomy" id="299421"/>
    <lineage>
        <taxon>Bacteria</taxon>
        <taxon>Bacillati</taxon>
        <taxon>Actinomycetota</taxon>
        <taxon>Actinomycetes</taxon>
        <taxon>Kitasatosporales</taxon>
        <taxon>Streptomycetaceae</taxon>
        <taxon>Streptomyces</taxon>
    </lineage>
</organism>
<evidence type="ECO:0000313" key="2">
    <source>
        <dbReference type="EMBL" id="MBR7676432.1"/>
    </source>
</evidence>
<keyword evidence="3" id="KW-1185">Reference proteome</keyword>
<dbReference type="Proteomes" id="UP000675554">
    <property type="component" value="Unassembled WGS sequence"/>
</dbReference>
<comment type="caution">
    <text evidence="2">The sequence shown here is derived from an EMBL/GenBank/DDBJ whole genome shotgun (WGS) entry which is preliminary data.</text>
</comment>
<dbReference type="EMBL" id="JAGSMN010000663">
    <property type="protein sequence ID" value="MBR7676432.1"/>
    <property type="molecule type" value="Genomic_DNA"/>
</dbReference>
<reference evidence="2" key="1">
    <citation type="submission" date="2021-04" db="EMBL/GenBank/DDBJ databases">
        <title>Sequencing of actinobacteria type strains.</title>
        <authorList>
            <person name="Nguyen G.-S."/>
            <person name="Wentzel A."/>
        </authorList>
    </citation>
    <scope>NUCLEOTIDE SEQUENCE</scope>
    <source>
        <strain evidence="2">DSM 42095</strain>
    </source>
</reference>
<gene>
    <name evidence="2" type="ORF">KDA82_26175</name>
</gene>
<sequence>MEPLFDRVEREETAVRGELAELQMKTAAAEERLKRLRITRETLASLLDESADAPEEPSSVQTADEERLVEDESPDASTAGHEQELDREPVGLEEGRQRALAVLATSGRAMKARDVAVAIGEDVSEGRRVETTRTRLKKLVTEGYVIEEPASWFAIAPTALKVNGTAVAHAEGGGQQN</sequence>
<protein>
    <submittedName>
        <fullName evidence="2">Uncharacterized protein</fullName>
    </submittedName>
</protein>